<dbReference type="OrthoDB" id="1436172at2759"/>
<dbReference type="AlphaFoldDB" id="A0A9J5YHT1"/>
<sequence>MTAQITTGLLRSYKLVSEPRNFHSKYEIDLSLTDANILDSLTLNVKTHGYNYAPGSELIAYLIGFILNCFLREIQDMADAVTNFEYSHITQNPNGRIYMQFNDIPYSRHSFSDRRLPAIHHISPIDLIYGPAHNRASSLYSIPSIVSMDQSKRLVNKIKINPHLNIVQANDISDKDITSTSEMDFNPNDT</sequence>
<dbReference type="EMBL" id="JACXVP010000006">
    <property type="protein sequence ID" value="KAG5599613.1"/>
    <property type="molecule type" value="Genomic_DNA"/>
</dbReference>
<accession>A0A9J5YHT1</accession>
<reference evidence="1 2" key="1">
    <citation type="submission" date="2020-09" db="EMBL/GenBank/DDBJ databases">
        <title>De no assembly of potato wild relative species, Solanum commersonii.</title>
        <authorList>
            <person name="Cho K."/>
        </authorList>
    </citation>
    <scope>NUCLEOTIDE SEQUENCE [LARGE SCALE GENOMIC DNA]</scope>
    <source>
        <strain evidence="1">LZ3.2</strain>
        <tissue evidence="1">Leaf</tissue>
    </source>
</reference>
<keyword evidence="2" id="KW-1185">Reference proteome</keyword>
<gene>
    <name evidence="1" type="ORF">H5410_030983</name>
</gene>
<comment type="caution">
    <text evidence="1">The sequence shown here is derived from an EMBL/GenBank/DDBJ whole genome shotgun (WGS) entry which is preliminary data.</text>
</comment>
<evidence type="ECO:0000313" key="2">
    <source>
        <dbReference type="Proteomes" id="UP000824120"/>
    </source>
</evidence>
<name>A0A9J5YHT1_SOLCO</name>
<evidence type="ECO:0000313" key="1">
    <source>
        <dbReference type="EMBL" id="KAG5599613.1"/>
    </source>
</evidence>
<dbReference type="Proteomes" id="UP000824120">
    <property type="component" value="Chromosome 6"/>
</dbReference>
<proteinExistence type="predicted"/>
<organism evidence="1 2">
    <name type="scientific">Solanum commersonii</name>
    <name type="common">Commerson's wild potato</name>
    <name type="synonym">Commerson's nightshade</name>
    <dbReference type="NCBI Taxonomy" id="4109"/>
    <lineage>
        <taxon>Eukaryota</taxon>
        <taxon>Viridiplantae</taxon>
        <taxon>Streptophyta</taxon>
        <taxon>Embryophyta</taxon>
        <taxon>Tracheophyta</taxon>
        <taxon>Spermatophyta</taxon>
        <taxon>Magnoliopsida</taxon>
        <taxon>eudicotyledons</taxon>
        <taxon>Gunneridae</taxon>
        <taxon>Pentapetalae</taxon>
        <taxon>asterids</taxon>
        <taxon>lamiids</taxon>
        <taxon>Solanales</taxon>
        <taxon>Solanaceae</taxon>
        <taxon>Solanoideae</taxon>
        <taxon>Solaneae</taxon>
        <taxon>Solanum</taxon>
    </lineage>
</organism>
<protein>
    <submittedName>
        <fullName evidence="1">Uncharacterized protein</fullName>
    </submittedName>
</protein>